<evidence type="ECO:0000256" key="2">
    <source>
        <dbReference type="ARBA" id="ARBA00023002"/>
    </source>
</evidence>
<dbReference type="PRINTS" id="PR00081">
    <property type="entry name" value="GDHRDH"/>
</dbReference>
<dbReference type="SMART" id="SM00822">
    <property type="entry name" value="PKS_KR"/>
    <property type="match status" value="1"/>
</dbReference>
<dbReference type="GO" id="GO:0004316">
    <property type="term" value="F:3-oxoacyl-[acyl-carrier-protein] reductase (NADPH) activity"/>
    <property type="evidence" value="ECO:0007669"/>
    <property type="project" value="UniProtKB-EC"/>
</dbReference>
<dbReference type="AlphaFoldDB" id="A0A7X0PKF9"/>
<evidence type="ECO:0000256" key="1">
    <source>
        <dbReference type="ARBA" id="ARBA00006484"/>
    </source>
</evidence>
<feature type="domain" description="Ketoreductase" evidence="3">
    <location>
        <begin position="18"/>
        <end position="202"/>
    </location>
</feature>
<accession>A0A7X0PKF9</accession>
<dbReference type="SUPFAM" id="SSF51735">
    <property type="entry name" value="NAD(P)-binding Rossmann-fold domains"/>
    <property type="match status" value="1"/>
</dbReference>
<dbReference type="InterPro" id="IPR020904">
    <property type="entry name" value="Sc_DH/Rdtase_CS"/>
</dbReference>
<dbReference type="Gene3D" id="3.40.50.720">
    <property type="entry name" value="NAD(P)-binding Rossmann-like Domain"/>
    <property type="match status" value="1"/>
</dbReference>
<reference evidence="4 5" key="1">
    <citation type="submission" date="2020-08" db="EMBL/GenBank/DDBJ databases">
        <title>Functional genomics of gut bacteria from endangered species of beetles.</title>
        <authorList>
            <person name="Carlos-Shanley C."/>
        </authorList>
    </citation>
    <scope>NUCLEOTIDE SEQUENCE [LARGE SCALE GENOMIC DNA]</scope>
    <source>
        <strain evidence="4 5">S00198</strain>
    </source>
</reference>
<dbReference type="Pfam" id="PF13561">
    <property type="entry name" value="adh_short_C2"/>
    <property type="match status" value="1"/>
</dbReference>
<keyword evidence="5" id="KW-1185">Reference proteome</keyword>
<name>A0A7X0PKF9_9BURK</name>
<gene>
    <name evidence="4" type="ORF">HNP48_006221</name>
</gene>
<evidence type="ECO:0000313" key="4">
    <source>
        <dbReference type="EMBL" id="MBB6563501.1"/>
    </source>
</evidence>
<dbReference type="PANTHER" id="PTHR42760">
    <property type="entry name" value="SHORT-CHAIN DEHYDROGENASES/REDUCTASES FAMILY MEMBER"/>
    <property type="match status" value="1"/>
</dbReference>
<comment type="caution">
    <text evidence="4">The sequence shown here is derived from an EMBL/GenBank/DDBJ whole genome shotgun (WGS) entry which is preliminary data.</text>
</comment>
<dbReference type="CDD" id="cd05233">
    <property type="entry name" value="SDR_c"/>
    <property type="match status" value="1"/>
</dbReference>
<sequence length="259" mass="26172">MQDNDNRSFAPRERLDGDIAVITGGTGAIGLATARRMAALGARVVLLQRSAPEAAAPALAQLPGSGHRALQASVTDSAALRAAAQAVEREMGAATVLVNSAGFTRPVPAADLEGLDDALIDDIFATNWRGSFAAIRAFAPQMKAAGDTVVVNVSSIAAFTGLGSNLAYAAAKAGTDALTRALAKTLAPQVRCLAVSPGVVDTAFVPGRDAAFNERVGPTIPLQRVGAADDVAAAIVACCTALRYATGSVIVADGGRHLG</sequence>
<dbReference type="PANTHER" id="PTHR42760:SF133">
    <property type="entry name" value="3-OXOACYL-[ACYL-CARRIER-PROTEIN] REDUCTASE"/>
    <property type="match status" value="1"/>
</dbReference>
<dbReference type="InterPro" id="IPR036291">
    <property type="entry name" value="NAD(P)-bd_dom_sf"/>
</dbReference>
<dbReference type="InterPro" id="IPR057326">
    <property type="entry name" value="KR_dom"/>
</dbReference>
<proteinExistence type="inferred from homology"/>
<evidence type="ECO:0000313" key="5">
    <source>
        <dbReference type="Proteomes" id="UP000575083"/>
    </source>
</evidence>
<dbReference type="RefSeq" id="WP_184864627.1">
    <property type="nucleotide sequence ID" value="NZ_JACHLK010000020.1"/>
</dbReference>
<protein>
    <submittedName>
        <fullName evidence="4">3-oxoacyl-[acyl-carrier protein] reductase</fullName>
        <ecNumber evidence="4">1.1.1.100</ecNumber>
    </submittedName>
</protein>
<dbReference type="InterPro" id="IPR002347">
    <property type="entry name" value="SDR_fam"/>
</dbReference>
<dbReference type="EC" id="1.1.1.100" evidence="4"/>
<dbReference type="EMBL" id="JACHLK010000020">
    <property type="protein sequence ID" value="MBB6563501.1"/>
    <property type="molecule type" value="Genomic_DNA"/>
</dbReference>
<organism evidence="4 5">
    <name type="scientific">Acidovorax soli</name>
    <dbReference type="NCBI Taxonomy" id="592050"/>
    <lineage>
        <taxon>Bacteria</taxon>
        <taxon>Pseudomonadati</taxon>
        <taxon>Pseudomonadota</taxon>
        <taxon>Betaproteobacteria</taxon>
        <taxon>Burkholderiales</taxon>
        <taxon>Comamonadaceae</taxon>
        <taxon>Acidovorax</taxon>
    </lineage>
</organism>
<dbReference type="PRINTS" id="PR00080">
    <property type="entry name" value="SDRFAMILY"/>
</dbReference>
<dbReference type="FunFam" id="3.40.50.720:FF:000084">
    <property type="entry name" value="Short-chain dehydrogenase reductase"/>
    <property type="match status" value="1"/>
</dbReference>
<keyword evidence="2 4" id="KW-0560">Oxidoreductase</keyword>
<dbReference type="Proteomes" id="UP000575083">
    <property type="component" value="Unassembled WGS sequence"/>
</dbReference>
<comment type="similarity">
    <text evidence="1">Belongs to the short-chain dehydrogenases/reductases (SDR) family.</text>
</comment>
<dbReference type="PROSITE" id="PS00061">
    <property type="entry name" value="ADH_SHORT"/>
    <property type="match status" value="1"/>
</dbReference>
<evidence type="ECO:0000259" key="3">
    <source>
        <dbReference type="SMART" id="SM00822"/>
    </source>
</evidence>